<accession>A0A944HB00</accession>
<feature type="region of interest" description="Disordered" evidence="1">
    <location>
        <begin position="1"/>
        <end position="20"/>
    </location>
</feature>
<name>A0A944HB00_PSEFL</name>
<feature type="transmembrane region" description="Helical" evidence="2">
    <location>
        <begin position="918"/>
        <end position="940"/>
    </location>
</feature>
<evidence type="ECO:0000256" key="2">
    <source>
        <dbReference type="SAM" id="Phobius"/>
    </source>
</evidence>
<keyword evidence="2" id="KW-0472">Membrane</keyword>
<gene>
    <name evidence="3" type="ORF">J7E47_04095</name>
</gene>
<dbReference type="AlphaFoldDB" id="A0A944HB00"/>
<protein>
    <recommendedName>
        <fullName evidence="5">Type III effector HrpK</fullName>
    </recommendedName>
</protein>
<evidence type="ECO:0008006" key="5">
    <source>
        <dbReference type="Google" id="ProtNLM"/>
    </source>
</evidence>
<evidence type="ECO:0000313" key="4">
    <source>
        <dbReference type="Proteomes" id="UP000692896"/>
    </source>
</evidence>
<keyword evidence="2" id="KW-1133">Transmembrane helix</keyword>
<evidence type="ECO:0000256" key="1">
    <source>
        <dbReference type="SAM" id="MobiDB-lite"/>
    </source>
</evidence>
<dbReference type="Pfam" id="PF16937">
    <property type="entry name" value="T3SS_HrpK1"/>
    <property type="match status" value="1"/>
</dbReference>
<feature type="transmembrane region" description="Helical" evidence="2">
    <location>
        <begin position="847"/>
        <end position="865"/>
    </location>
</feature>
<sequence length="984" mass="106178">MRIDSNARLTDSQSPDSEAGQRFEKMLGAARMQISDKKPDPRGAADKEVLPSLPENVLLALREAGGAMAETLKQSDGRTLRNDETLPLQDLEIFMGWWADGEVTAYTARDKEGNEFTISKEATPDYFAKVDALQKGNDEGFVLRADGARLSAEELANAEILPPDEHTGFIRLTINGEKVHVSKDVTPDLYNQVVWKQEGYQSQFYEQNNEIIDTIRDRWDDWNGSDSIVSDKDLRKFAADENRSAEDREAAQFLLDNKGFFDLLDTKAHNNKADGKISSNDLNAWLRPVAVKAEDIGAYNDFLKASPNADATSLELAKHSALLLENFDEISDRTDSGKHLSREALQKYLDENPNTSDDLKQALTFWAQAGAFEMLETAGKPLESRPDGKLGKNDIQNWLKTTSPKTSGDALLFLNQVANTNSVSGIDTSDLGKDVFENPGNYSVEQRAAVLQDLLKAQQLIIDGAAAGMWSDDYGKVSIANAVRSHPDPNKLLADVNSHIEQLQSDPEVVKFLNETSSTQMANLFEAVPGLKGSVQKNYEDIKSGAALDALWDKHTKDGSTDQQAVLAEYFSTATLYQEALGVNDRAEIQKGLAASQHAQAFQDYYEHSLASGTRLEELMKTGTFEEAVSTFSSEVALYNAALDPSVTAGFDPQLNDNFSRIGRDNAMKDGTFEDVKQALGINGGDELDEEKVRTMAETLIQSNPELVTNQDGTVATADQIVAGIRSNWDILRQGTKSLAELKSSWLNPDLKNLSDKGVLHGVSGIFMAGVTIAKGAQNGANLTERNIIDITTGSVMTTTLLTEGGAKNLKSYLKNKGNTDLDPKIRAFFDDPIKSLTGTADKFESGAKGIGGLAGMVAGAYGIFDGVQSIRKGDLVSGGISITSGALASLAGLASAIEGGAGLLGHLAVRAAMAPLAGVLGTVAAGVGAVALLLPGLIAEGKRQTQQDHFGDLLGDYLTQYEIDGVEGGDISDVPDEDWPQTD</sequence>
<keyword evidence="2" id="KW-0812">Transmembrane</keyword>
<dbReference type="InterPro" id="IPR031613">
    <property type="entry name" value="HrpK"/>
</dbReference>
<dbReference type="RefSeq" id="WP_214917328.1">
    <property type="nucleotide sequence ID" value="NZ_JAGGNX010000019.1"/>
</dbReference>
<comment type="caution">
    <text evidence="3">The sequence shown here is derived from an EMBL/GenBank/DDBJ whole genome shotgun (WGS) entry which is preliminary data.</text>
</comment>
<organism evidence="3 4">
    <name type="scientific">Pseudomonas fluorescens</name>
    <dbReference type="NCBI Taxonomy" id="294"/>
    <lineage>
        <taxon>Bacteria</taxon>
        <taxon>Pseudomonadati</taxon>
        <taxon>Pseudomonadota</taxon>
        <taxon>Gammaproteobacteria</taxon>
        <taxon>Pseudomonadales</taxon>
        <taxon>Pseudomonadaceae</taxon>
        <taxon>Pseudomonas</taxon>
    </lineage>
</organism>
<feature type="transmembrane region" description="Helical" evidence="2">
    <location>
        <begin position="877"/>
        <end position="898"/>
    </location>
</feature>
<feature type="compositionally biased region" description="Polar residues" evidence="1">
    <location>
        <begin position="7"/>
        <end position="16"/>
    </location>
</feature>
<dbReference type="Proteomes" id="UP000692896">
    <property type="component" value="Unassembled WGS sequence"/>
</dbReference>
<dbReference type="EMBL" id="JAGGOB010000008">
    <property type="protein sequence ID" value="MBT2327895.1"/>
    <property type="molecule type" value="Genomic_DNA"/>
</dbReference>
<evidence type="ECO:0000313" key="3">
    <source>
        <dbReference type="EMBL" id="MBT2327895.1"/>
    </source>
</evidence>
<proteinExistence type="predicted"/>
<reference evidence="3" key="1">
    <citation type="submission" date="2021-03" db="EMBL/GenBank/DDBJ databases">
        <title>Genomic analysis provides insights into the functional capacity of soil bacteria communities inhabiting an altitudinal gradient in the Atacama Desert.</title>
        <authorList>
            <person name="Gonzalez M."/>
            <person name="Maldonado J."/>
            <person name="Maza F."/>
            <person name="Hodar C."/>
            <person name="Cortes M."/>
            <person name="Palma R."/>
            <person name="Andreani C."/>
            <person name="Gaete A."/>
            <person name="Vasquez-Dean J."/>
            <person name="Acuna V."/>
            <person name="Aguado M."/>
            <person name="Mandakovic D."/>
            <person name="Latorre M."/>
            <person name="Orellana A."/>
            <person name="Gutierrez R."/>
            <person name="Montecino M."/>
            <person name="Allende M."/>
            <person name="Maass A."/>
            <person name="Cambiazo V."/>
        </authorList>
    </citation>
    <scope>NUCLEOTIDE SEQUENCE</scope>
    <source>
        <strain evidence="3">ISL-25</strain>
    </source>
</reference>